<dbReference type="Proteomes" id="UP001056120">
    <property type="component" value="Linkage Group LG17"/>
</dbReference>
<dbReference type="EMBL" id="CM042034">
    <property type="protein sequence ID" value="KAI3762508.1"/>
    <property type="molecule type" value="Genomic_DNA"/>
</dbReference>
<comment type="caution">
    <text evidence="1">The sequence shown here is derived from an EMBL/GenBank/DDBJ whole genome shotgun (WGS) entry which is preliminary data.</text>
</comment>
<proteinExistence type="predicted"/>
<keyword evidence="2" id="KW-1185">Reference proteome</keyword>
<protein>
    <submittedName>
        <fullName evidence="1">Uncharacterized protein</fullName>
    </submittedName>
</protein>
<organism evidence="1 2">
    <name type="scientific">Smallanthus sonchifolius</name>
    <dbReference type="NCBI Taxonomy" id="185202"/>
    <lineage>
        <taxon>Eukaryota</taxon>
        <taxon>Viridiplantae</taxon>
        <taxon>Streptophyta</taxon>
        <taxon>Embryophyta</taxon>
        <taxon>Tracheophyta</taxon>
        <taxon>Spermatophyta</taxon>
        <taxon>Magnoliopsida</taxon>
        <taxon>eudicotyledons</taxon>
        <taxon>Gunneridae</taxon>
        <taxon>Pentapetalae</taxon>
        <taxon>asterids</taxon>
        <taxon>campanulids</taxon>
        <taxon>Asterales</taxon>
        <taxon>Asteraceae</taxon>
        <taxon>Asteroideae</taxon>
        <taxon>Heliantheae alliance</taxon>
        <taxon>Millerieae</taxon>
        <taxon>Smallanthus</taxon>
    </lineage>
</organism>
<evidence type="ECO:0000313" key="2">
    <source>
        <dbReference type="Proteomes" id="UP001056120"/>
    </source>
</evidence>
<reference evidence="1 2" key="2">
    <citation type="journal article" date="2022" name="Mol. Ecol. Resour.">
        <title>The genomes of chicory, endive, great burdock and yacon provide insights into Asteraceae paleo-polyploidization history and plant inulin production.</title>
        <authorList>
            <person name="Fan W."/>
            <person name="Wang S."/>
            <person name="Wang H."/>
            <person name="Wang A."/>
            <person name="Jiang F."/>
            <person name="Liu H."/>
            <person name="Zhao H."/>
            <person name="Xu D."/>
            <person name="Zhang Y."/>
        </authorList>
    </citation>
    <scope>NUCLEOTIDE SEQUENCE [LARGE SCALE GENOMIC DNA]</scope>
    <source>
        <strain evidence="2">cv. Yunnan</strain>
        <tissue evidence="1">Leaves</tissue>
    </source>
</reference>
<gene>
    <name evidence="1" type="ORF">L1987_52938</name>
</gene>
<reference evidence="2" key="1">
    <citation type="journal article" date="2022" name="Mol. Ecol. Resour.">
        <title>The genomes of chicory, endive, great burdock and yacon provide insights into Asteraceae palaeo-polyploidization history and plant inulin production.</title>
        <authorList>
            <person name="Fan W."/>
            <person name="Wang S."/>
            <person name="Wang H."/>
            <person name="Wang A."/>
            <person name="Jiang F."/>
            <person name="Liu H."/>
            <person name="Zhao H."/>
            <person name="Xu D."/>
            <person name="Zhang Y."/>
        </authorList>
    </citation>
    <scope>NUCLEOTIDE SEQUENCE [LARGE SCALE GENOMIC DNA]</scope>
    <source>
        <strain evidence="2">cv. Yunnan</strain>
    </source>
</reference>
<evidence type="ECO:0000313" key="1">
    <source>
        <dbReference type="EMBL" id="KAI3762508.1"/>
    </source>
</evidence>
<name>A0ACB9EV55_9ASTR</name>
<accession>A0ACB9EV55</accession>
<sequence>MMRRLSDSPILHILDSNDTEFQASADTPMSEKAPSNDDVIIVNDEEEKTLPSSDDWDKVESVCSFLSLFNEATKIISGSEAARLGRRSAAMVATARGGVVVTRGRASRGVGG</sequence>